<feature type="region of interest" description="Disordered" evidence="1">
    <location>
        <begin position="1"/>
        <end position="23"/>
    </location>
</feature>
<dbReference type="AlphaFoldDB" id="I0JLR0"/>
<feature type="compositionally biased region" description="Basic and acidic residues" evidence="1">
    <location>
        <begin position="7"/>
        <end position="16"/>
    </location>
</feature>
<evidence type="ECO:0000313" key="2">
    <source>
        <dbReference type="EMBL" id="CCG45080.1"/>
    </source>
</evidence>
<reference evidence="2 3" key="1">
    <citation type="journal article" date="2013" name="Environ. Microbiol.">
        <title>Chloride and organic osmolytes: a hybrid strategy to cope with elevated salinities by the moderately halophilic, chloride-dependent bacterium Halobacillus halophilus.</title>
        <authorList>
            <person name="Saum S.H."/>
            <person name="Pfeiffer F."/>
            <person name="Palm P."/>
            <person name="Rampp M."/>
            <person name="Schuster S.C."/>
            <person name="Muller V."/>
            <person name="Oesterhelt D."/>
        </authorList>
    </citation>
    <scope>NUCLEOTIDE SEQUENCE [LARGE SCALE GENOMIC DNA]</scope>
    <source>
        <strain evidence="3">ATCC 35676 / DSM 2266 / JCM 20832 / KCTC 3685 / LMG 17431 / NBRC 102448 / NCIMB 2269</strain>
    </source>
</reference>
<name>I0JLR0_HALH3</name>
<protein>
    <submittedName>
        <fullName evidence="2">Uncharacterized protein</fullName>
    </submittedName>
</protein>
<proteinExistence type="predicted"/>
<organism evidence="2 3">
    <name type="scientific">Halobacillus halophilus (strain ATCC 35676 / DSM 2266 / JCM 20832 / KCTC 3685 / LMG 17431 / NBRC 102448 / NCIMB 2269)</name>
    <name type="common">Sporosarcina halophila</name>
    <dbReference type="NCBI Taxonomy" id="866895"/>
    <lineage>
        <taxon>Bacteria</taxon>
        <taxon>Bacillati</taxon>
        <taxon>Bacillota</taxon>
        <taxon>Bacilli</taxon>
        <taxon>Bacillales</taxon>
        <taxon>Bacillaceae</taxon>
        <taxon>Halobacillus</taxon>
    </lineage>
</organism>
<gene>
    <name evidence="2" type="ordered locus">HBHAL_2731</name>
</gene>
<accession>I0JLR0</accession>
<dbReference type="KEGG" id="hhd:HBHAL_2731"/>
<evidence type="ECO:0000256" key="1">
    <source>
        <dbReference type="SAM" id="MobiDB-lite"/>
    </source>
</evidence>
<evidence type="ECO:0000313" key="3">
    <source>
        <dbReference type="Proteomes" id="UP000007397"/>
    </source>
</evidence>
<dbReference type="EMBL" id="HE717023">
    <property type="protein sequence ID" value="CCG45080.1"/>
    <property type="molecule type" value="Genomic_DNA"/>
</dbReference>
<sequence>MILVEHSPIKGAERNGEGSSIPARKTFQKIKKDDVSIGYSSFNFGCS</sequence>
<keyword evidence="3" id="KW-1185">Reference proteome</keyword>
<dbReference type="HOGENOM" id="CLU_3168755_0_0_9"/>
<dbReference type="Proteomes" id="UP000007397">
    <property type="component" value="Chromosome"/>
</dbReference>